<comment type="caution">
    <text evidence="1">The sequence shown here is derived from an EMBL/GenBank/DDBJ whole genome shotgun (WGS) entry which is preliminary data.</text>
</comment>
<gene>
    <name evidence="1" type="ORF">M20_0447</name>
</gene>
<dbReference type="Proteomes" id="UP000053719">
    <property type="component" value="Unassembled WGS sequence"/>
</dbReference>
<proteinExistence type="predicted"/>
<evidence type="ECO:0000313" key="2">
    <source>
        <dbReference type="Proteomes" id="UP000053719"/>
    </source>
</evidence>
<accession>A0A0V8EAJ2</accession>
<organism evidence="1 2">
    <name type="scientific">Lactococcus lactis subsp. lactis</name>
    <name type="common">Streptococcus lactis</name>
    <dbReference type="NCBI Taxonomy" id="1360"/>
    <lineage>
        <taxon>Bacteria</taxon>
        <taxon>Bacillati</taxon>
        <taxon>Bacillota</taxon>
        <taxon>Bacilli</taxon>
        <taxon>Lactobacillales</taxon>
        <taxon>Streptococcaceae</taxon>
        <taxon>Lactococcus</taxon>
    </lineage>
</organism>
<evidence type="ECO:0000313" key="1">
    <source>
        <dbReference type="EMBL" id="KSU22619.1"/>
    </source>
</evidence>
<reference evidence="2" key="1">
    <citation type="submission" date="2015-10" db="EMBL/GenBank/DDBJ databases">
        <title>Draft Genome Sequences of 11 Lactococcus lactis subspecies cremoris strains.</title>
        <authorList>
            <person name="Wels M."/>
            <person name="Backus L."/>
            <person name="Boekhorst J."/>
            <person name="Dijkstra A."/>
            <person name="Beerthuizen M."/>
            <person name="Kelly W."/>
            <person name="Siezen R."/>
            <person name="Bachmann H."/>
            <person name="Van Hijum S."/>
        </authorList>
    </citation>
    <scope>NUCLEOTIDE SEQUENCE [LARGE SCALE GENOMIC DNA]</scope>
    <source>
        <strain evidence="2">M20</strain>
    </source>
</reference>
<dbReference type="AlphaFoldDB" id="A0A0V8EAJ2"/>
<dbReference type="EMBL" id="LKLU01000024">
    <property type="protein sequence ID" value="KSU22619.1"/>
    <property type="molecule type" value="Genomic_DNA"/>
</dbReference>
<dbReference type="RefSeq" id="WP_152994417.1">
    <property type="nucleotide sequence ID" value="NZ_LKLU01000024.1"/>
</dbReference>
<dbReference type="PATRIC" id="fig|1360.114.peg.824"/>
<protein>
    <submittedName>
        <fullName evidence="1">Uncharacterized protein</fullName>
    </submittedName>
</protein>
<sequence>MEKVKPVLTLAECLFIANGWVSMPLEIAEMIAREAVNKGYIDSWQYFELDKEVLGNSITDKEGGNAGIVPVVDGFEFLKKLGDFSKAENWGKNTSKVTRIGDIEILLSNEEEEND</sequence>
<name>A0A0V8EAJ2_LACLL</name>